<feature type="compositionally biased region" description="Gly residues" evidence="1">
    <location>
        <begin position="47"/>
        <end position="64"/>
    </location>
</feature>
<evidence type="ECO:0000256" key="1">
    <source>
        <dbReference type="SAM" id="MobiDB-lite"/>
    </source>
</evidence>
<dbReference type="RefSeq" id="WP_012860055.1">
    <property type="nucleotide sequence ID" value="NC_013517.1"/>
</dbReference>
<dbReference type="KEGG" id="str:Sterm_0586"/>
<accession>D1ANY5</accession>
<name>D1ANY5_SEBTE</name>
<organism evidence="2 3">
    <name type="scientific">Sebaldella termitidis (strain ATCC 33386 / NCTC 11300)</name>
    <dbReference type="NCBI Taxonomy" id="526218"/>
    <lineage>
        <taxon>Bacteria</taxon>
        <taxon>Fusobacteriati</taxon>
        <taxon>Fusobacteriota</taxon>
        <taxon>Fusobacteriia</taxon>
        <taxon>Fusobacteriales</taxon>
        <taxon>Leptotrichiaceae</taxon>
        <taxon>Sebaldella</taxon>
    </lineage>
</organism>
<keyword evidence="3" id="KW-1185">Reference proteome</keyword>
<feature type="compositionally biased region" description="Polar residues" evidence="1">
    <location>
        <begin position="82"/>
        <end position="122"/>
    </location>
</feature>
<dbReference type="HOGENOM" id="CLU_1057236_0_0_0"/>
<dbReference type="EMBL" id="CP001739">
    <property type="protein sequence ID" value="ACZ07459.1"/>
    <property type="molecule type" value="Genomic_DNA"/>
</dbReference>
<reference evidence="2 3" key="2">
    <citation type="journal article" date="2010" name="Stand. Genomic Sci.">
        <title>Complete genome sequence of Sebaldella termitidis type strain (NCTC 11300).</title>
        <authorList>
            <person name="Harmon-Smith M."/>
            <person name="Celia L."/>
            <person name="Chertkov O."/>
            <person name="Lapidus A."/>
            <person name="Copeland A."/>
            <person name="Glavina Del Rio T."/>
            <person name="Nolan M."/>
            <person name="Lucas S."/>
            <person name="Tice H."/>
            <person name="Cheng J.F."/>
            <person name="Han C."/>
            <person name="Detter J.C."/>
            <person name="Bruce D."/>
            <person name="Goodwin L."/>
            <person name="Pitluck S."/>
            <person name="Pati A."/>
            <person name="Liolios K."/>
            <person name="Ivanova N."/>
            <person name="Mavromatis K."/>
            <person name="Mikhailova N."/>
            <person name="Chen A."/>
            <person name="Palaniappan K."/>
            <person name="Land M."/>
            <person name="Hauser L."/>
            <person name="Chang Y.J."/>
            <person name="Jeffries C.D."/>
            <person name="Brettin T."/>
            <person name="Goker M."/>
            <person name="Beck B."/>
            <person name="Bristow J."/>
            <person name="Eisen J.A."/>
            <person name="Markowitz V."/>
            <person name="Hugenholtz P."/>
            <person name="Kyrpides N.C."/>
            <person name="Klenk H.P."/>
            <person name="Chen F."/>
        </authorList>
    </citation>
    <scope>NUCLEOTIDE SEQUENCE [LARGE SCALE GENOMIC DNA]</scope>
    <source>
        <strain evidence="3">ATCC 33386 / NCTC 11300</strain>
    </source>
</reference>
<feature type="region of interest" description="Disordered" evidence="1">
    <location>
        <begin position="41"/>
        <end position="174"/>
    </location>
</feature>
<dbReference type="STRING" id="526218.Sterm_0586"/>
<dbReference type="AlphaFoldDB" id="D1ANY5"/>
<reference evidence="3" key="1">
    <citation type="submission" date="2009-09" db="EMBL/GenBank/DDBJ databases">
        <title>The complete chromosome of Sebaldella termitidis ATCC 33386.</title>
        <authorList>
            <consortium name="US DOE Joint Genome Institute (JGI-PGF)"/>
            <person name="Lucas S."/>
            <person name="Copeland A."/>
            <person name="Lapidus A."/>
            <person name="Glavina del Rio T."/>
            <person name="Dalin E."/>
            <person name="Tice H."/>
            <person name="Bruce D."/>
            <person name="Goodwin L."/>
            <person name="Pitluck S."/>
            <person name="Kyrpides N."/>
            <person name="Mavromatis K."/>
            <person name="Ivanova N."/>
            <person name="Mikhailova N."/>
            <person name="Sims D."/>
            <person name="Meincke L."/>
            <person name="Brettin T."/>
            <person name="Detter J.C."/>
            <person name="Han C."/>
            <person name="Larimer F."/>
            <person name="Land M."/>
            <person name="Hauser L."/>
            <person name="Markowitz V."/>
            <person name="Cheng J.F."/>
            <person name="Hugenholtz P."/>
            <person name="Woyke T."/>
            <person name="Wu D."/>
            <person name="Eisen J.A."/>
        </authorList>
    </citation>
    <scope>NUCLEOTIDE SEQUENCE [LARGE SCALE GENOMIC DNA]</scope>
    <source>
        <strain evidence="3">ATCC 33386 / NCTC 11300</strain>
    </source>
</reference>
<feature type="compositionally biased region" description="Gly residues" evidence="1">
    <location>
        <begin position="123"/>
        <end position="154"/>
    </location>
</feature>
<proteinExistence type="predicted"/>
<dbReference type="Proteomes" id="UP000000845">
    <property type="component" value="Chromosome"/>
</dbReference>
<sequence>MKFYVISIILTVTALFVPVIQPAIAGAGEDTIAVSLESLESMDGDDAGGGNGMELPEGGGGSGGIPQTEQKQVTQKHEEVTKNIQTEKSVNNNKTASTSENSSNVTKSAGSESTGQDNTGNSGVNGGRAGSPGGDGTGGTPGGKGKEGGTGSKGSGNNPIGKNPDPAPKTTTNYGCVNGKGYKMVTKPKIKLNRAQTLTIPSGTRVTVNGAFSANGSLNVSGVSGGNAEAQRLARNAASGIKVNVIDKTITKCNVTITYTLAE</sequence>
<evidence type="ECO:0000313" key="2">
    <source>
        <dbReference type="EMBL" id="ACZ07459.1"/>
    </source>
</evidence>
<evidence type="ECO:0000313" key="3">
    <source>
        <dbReference type="Proteomes" id="UP000000845"/>
    </source>
</evidence>
<protein>
    <submittedName>
        <fullName evidence="2">Uncharacterized protein</fullName>
    </submittedName>
</protein>
<gene>
    <name evidence="2" type="ordered locus">Sterm_0586</name>
</gene>